<dbReference type="EMBL" id="BK032497">
    <property type="protein sequence ID" value="DAF42650.1"/>
    <property type="molecule type" value="Genomic_DNA"/>
</dbReference>
<evidence type="ECO:0000313" key="1">
    <source>
        <dbReference type="EMBL" id="DAF42650.1"/>
    </source>
</evidence>
<organism evidence="1">
    <name type="scientific">Siphoviridae sp. ctHip2</name>
    <dbReference type="NCBI Taxonomy" id="2827830"/>
    <lineage>
        <taxon>Viruses</taxon>
        <taxon>Duplodnaviria</taxon>
        <taxon>Heunggongvirae</taxon>
        <taxon>Uroviricota</taxon>
        <taxon>Caudoviricetes</taxon>
    </lineage>
</organism>
<proteinExistence type="predicted"/>
<name>A0A8S5RW26_9CAUD</name>
<accession>A0A8S5RW26</accession>
<sequence>MTKYHINNNGVPSECMAKSGRCPFASEDEHLDSFESAQYMSDFKMQVEIDLNKAMEYHPYENLSNKELRIYRRIVLDELNKEHNAIESNQKPVNEALSQEELQELYERAQNEIIAENQSYISEVVNARKTFDFRPWKNNVPKGLIENITNNKIAKLFCDEYFLDENNQIDLNNRAHLHDRFYNKVLTSRYAQNFKEAVAIYKKEIDKNVEKYKLATITDEELNNHLEQQAKARFEMLKQTAKPTVQLKRANKIELKESNNTRKEILAKLNREMAIRNNFSKYIDEEPKFVKRINSTDLPSTGDYDLKLNPKMKNNEIDNVYLMADDNKLYKVVGFSAGEKVDVIDYAGFRKSLTTRNSEKRADLHDNYTFLEIERNDETLQPWGGLKTIHFEDNNK</sequence>
<reference evidence="1" key="1">
    <citation type="journal article" date="2021" name="Proc. Natl. Acad. Sci. U.S.A.">
        <title>A Catalog of Tens of Thousands of Viruses from Human Metagenomes Reveals Hidden Associations with Chronic Diseases.</title>
        <authorList>
            <person name="Tisza M.J."/>
            <person name="Buck C.B."/>
        </authorList>
    </citation>
    <scope>NUCLEOTIDE SEQUENCE</scope>
    <source>
        <strain evidence="1">CtHip2</strain>
    </source>
</reference>
<protein>
    <submittedName>
        <fullName evidence="1">Uncharacterized protein</fullName>
    </submittedName>
</protein>